<evidence type="ECO:0000313" key="2">
    <source>
        <dbReference type="EMBL" id="TSJ45424.1"/>
    </source>
</evidence>
<dbReference type="AlphaFoldDB" id="A0A556MZT3"/>
<dbReference type="SUPFAM" id="SSF53335">
    <property type="entry name" value="S-adenosyl-L-methionine-dependent methyltransferases"/>
    <property type="match status" value="1"/>
</dbReference>
<protein>
    <submittedName>
        <fullName evidence="2">FkbM family methyltransferase</fullName>
    </submittedName>
</protein>
<feature type="domain" description="Methyltransferase FkbM" evidence="1">
    <location>
        <begin position="55"/>
        <end position="196"/>
    </location>
</feature>
<dbReference type="Proteomes" id="UP000316008">
    <property type="component" value="Unassembled WGS sequence"/>
</dbReference>
<dbReference type="Pfam" id="PF05050">
    <property type="entry name" value="Methyltransf_21"/>
    <property type="match status" value="1"/>
</dbReference>
<keyword evidence="2" id="KW-0489">Methyltransferase</keyword>
<dbReference type="InterPro" id="IPR052514">
    <property type="entry name" value="SAM-dependent_MTase"/>
</dbReference>
<dbReference type="GO" id="GO:0008168">
    <property type="term" value="F:methyltransferase activity"/>
    <property type="evidence" value="ECO:0007669"/>
    <property type="project" value="UniProtKB-KW"/>
</dbReference>
<reference evidence="2 3" key="1">
    <citation type="submission" date="2019-07" db="EMBL/GenBank/DDBJ databases">
        <authorList>
            <person name="Huq M.A."/>
        </authorList>
    </citation>
    <scope>NUCLEOTIDE SEQUENCE [LARGE SCALE GENOMIC DNA]</scope>
    <source>
        <strain evidence="2 3">MAH-3</strain>
    </source>
</reference>
<dbReference type="RefSeq" id="WP_144332381.1">
    <property type="nucleotide sequence ID" value="NZ_VLPL01000003.1"/>
</dbReference>
<gene>
    <name evidence="2" type="ORF">FO442_06630</name>
</gene>
<keyword evidence="2" id="KW-0808">Transferase</keyword>
<dbReference type="InterPro" id="IPR029063">
    <property type="entry name" value="SAM-dependent_MTases_sf"/>
</dbReference>
<dbReference type="OrthoDB" id="9812600at2"/>
<accession>A0A556MZT3</accession>
<dbReference type="GO" id="GO:0032259">
    <property type="term" value="P:methylation"/>
    <property type="evidence" value="ECO:0007669"/>
    <property type="project" value="UniProtKB-KW"/>
</dbReference>
<evidence type="ECO:0000313" key="3">
    <source>
        <dbReference type="Proteomes" id="UP000316008"/>
    </source>
</evidence>
<sequence length="242" mass="27490">MKNGVKYILQKLLGLHTYLYVFALYKIRTLRSDKKENDFFTFLSLLKDGKGDVLDIGANLGIMTVHLANTLPNTTIHAFEPMPANVNVLKRIIAKFKLKTTKIHEVALGDESGVAKMVLPVNGQTVMQGLSHIKHETITEWNVGKEVDVQLDKLDNILNGQPVQAIKIDIENFEYFALKGASRIITSNKPIIYAELWDNENRSKCFEYLKSFSYSIFVGENKQLVPFDSSKHHTQNFIFIAE</sequence>
<dbReference type="EMBL" id="VLPL01000003">
    <property type="protein sequence ID" value="TSJ45424.1"/>
    <property type="molecule type" value="Genomic_DNA"/>
</dbReference>
<name>A0A556MZT3_9FLAO</name>
<dbReference type="PANTHER" id="PTHR34203:SF15">
    <property type="entry name" value="SLL1173 PROTEIN"/>
    <property type="match status" value="1"/>
</dbReference>
<dbReference type="Gene3D" id="3.40.50.150">
    <property type="entry name" value="Vaccinia Virus protein VP39"/>
    <property type="match status" value="1"/>
</dbReference>
<dbReference type="InterPro" id="IPR006342">
    <property type="entry name" value="FkbM_mtfrase"/>
</dbReference>
<dbReference type="NCBIfam" id="TIGR01444">
    <property type="entry name" value="fkbM_fam"/>
    <property type="match status" value="1"/>
</dbReference>
<dbReference type="PANTHER" id="PTHR34203">
    <property type="entry name" value="METHYLTRANSFERASE, FKBM FAMILY PROTEIN"/>
    <property type="match status" value="1"/>
</dbReference>
<keyword evidence="3" id="KW-1185">Reference proteome</keyword>
<organism evidence="2 3">
    <name type="scientific">Fluviicola chungangensis</name>
    <dbReference type="NCBI Taxonomy" id="2597671"/>
    <lineage>
        <taxon>Bacteria</taxon>
        <taxon>Pseudomonadati</taxon>
        <taxon>Bacteroidota</taxon>
        <taxon>Flavobacteriia</taxon>
        <taxon>Flavobacteriales</taxon>
        <taxon>Crocinitomicaceae</taxon>
        <taxon>Fluviicola</taxon>
    </lineage>
</organism>
<proteinExistence type="predicted"/>
<comment type="caution">
    <text evidence="2">The sequence shown here is derived from an EMBL/GenBank/DDBJ whole genome shotgun (WGS) entry which is preliminary data.</text>
</comment>
<evidence type="ECO:0000259" key="1">
    <source>
        <dbReference type="Pfam" id="PF05050"/>
    </source>
</evidence>